<evidence type="ECO:0000313" key="18">
    <source>
        <dbReference type="EMBL" id="MDJ1170318.1"/>
    </source>
</evidence>
<dbReference type="SMART" id="SM00044">
    <property type="entry name" value="CYCc"/>
    <property type="match status" value="1"/>
</dbReference>
<keyword evidence="3" id="KW-0597">Phosphoprotein</keyword>
<keyword evidence="11 15" id="KW-0472">Membrane</keyword>
<evidence type="ECO:0000256" key="10">
    <source>
        <dbReference type="ARBA" id="ARBA00023012"/>
    </source>
</evidence>
<dbReference type="InterPro" id="IPR029787">
    <property type="entry name" value="Nucleotide_cyclase"/>
</dbReference>
<dbReference type="InterPro" id="IPR018297">
    <property type="entry name" value="A/G_cyclase_CS"/>
</dbReference>
<dbReference type="InterPro" id="IPR035965">
    <property type="entry name" value="PAS-like_dom_sf"/>
</dbReference>
<dbReference type="SUPFAM" id="SSF55785">
    <property type="entry name" value="PYP-like sensor domain (PAS domain)"/>
    <property type="match status" value="2"/>
</dbReference>
<dbReference type="InterPro" id="IPR013656">
    <property type="entry name" value="PAS_4"/>
</dbReference>
<evidence type="ECO:0000256" key="13">
    <source>
        <dbReference type="RuleBase" id="RU000405"/>
    </source>
</evidence>
<sequence length="912" mass="103074">MVWQATSQYLKRLPLRLVLVVPFVVQICATVGLVGYLSYRTGQRAVQDLADQLMTEIGDRVDGHLRSHLQEPHRLNQTNAESIRLNLLDLQFPQLLEKQFWLQSQVNDFLTFIYFGTPEGGIILSGKGDNGQSIIRVTENFVSGPYYKYSVDSAGNRQDLLETGTYDARVRPWFKAAQQAKKPIWSDIYLFVSTQSLGLTASQPIYDNQGNFQGVLGVDLSLGSITDFLQELTIGRSGQIFIMERNGELVASSNPNQALFTDQSKTQIKADQSENFIIKNTAIFLEKEFGDFHNIDRPQKLEFELENNPHFLQILPLKDAYGLDWLIVIAVPESDFMSQIHDNTKNTIILCVLALIVAVISGIFTARWVTYPILTLNRSAQALAAGSWKAPELPNRSDELGQLALSFHSMAEQLTKTFSILDQSNKDLEQRVEERTASLAAAEAELRGLFEAMTELILVLNKQGKYEKIISGSDDFLSHRREVLLHQNIREFLDVQLANWHLKTIAHVLETGQTQRVEYQMDIRGIKHWFSANVSPISEQSVIWVVRDITPQKEAQVALENALALQKAVLESIADGIIAVDQSEHIIAYNNQFIKMWKVPPEIVASQDVQQQRHFLAQQVEDPVAFLHRQQEMVNNPEAEGTGIIPFKDGRVFEQFSRPQKVGDQIMGRVWGFRDITERKQAEEALRQEKERSEKLLLNILPEAIADQLKQDQTSLAEDFESVTILFADIVGFTPLAAQVQPIQLVDMLNQIFSTFDQLTETYGLEKIKTIGDAYMVAGGLPDPMPNHLDIMARMALAMQAYMGQFHTPMGDNFQIRIGMHMGSVIAGVIGKKKFIYDLWGDTVNVASRMESSGEPGRIQVTELVYEALKEQYILEKRGKIFVKGKGEMDTYWLVARKPTLRGSSDSFREIS</sequence>
<dbReference type="Gene3D" id="3.30.450.20">
    <property type="entry name" value="PAS domain"/>
    <property type="match status" value="3"/>
</dbReference>
<comment type="caution">
    <text evidence="18">The sequence shown here is derived from an EMBL/GenBank/DDBJ whole genome shotgun (WGS) entry which is preliminary data.</text>
</comment>
<dbReference type="InterPro" id="IPR001054">
    <property type="entry name" value="A/G_cyclase"/>
</dbReference>
<keyword evidence="19" id="KW-1185">Reference proteome</keyword>
<evidence type="ECO:0000256" key="3">
    <source>
        <dbReference type="ARBA" id="ARBA00022553"/>
    </source>
</evidence>
<dbReference type="InterPro" id="IPR029151">
    <property type="entry name" value="Sensor-like_sf"/>
</dbReference>
<keyword evidence="12 13" id="KW-0456">Lyase</keyword>
<evidence type="ECO:0000256" key="8">
    <source>
        <dbReference type="ARBA" id="ARBA00022840"/>
    </source>
</evidence>
<dbReference type="CDD" id="cd06225">
    <property type="entry name" value="HAMP"/>
    <property type="match status" value="1"/>
</dbReference>
<dbReference type="InterPro" id="IPR003660">
    <property type="entry name" value="HAMP_dom"/>
</dbReference>
<dbReference type="RefSeq" id="WP_283754076.1">
    <property type="nucleotide sequence ID" value="NZ_JAQOSP010000087.1"/>
</dbReference>
<dbReference type="Pfam" id="PF08448">
    <property type="entry name" value="PAS_4"/>
    <property type="match status" value="1"/>
</dbReference>
<evidence type="ECO:0000256" key="4">
    <source>
        <dbReference type="ARBA" id="ARBA00022679"/>
    </source>
</evidence>
<evidence type="ECO:0000256" key="12">
    <source>
        <dbReference type="ARBA" id="ARBA00023239"/>
    </source>
</evidence>
<accession>A0ABT7AW99</accession>
<dbReference type="Gene3D" id="6.10.340.10">
    <property type="match status" value="1"/>
</dbReference>
<keyword evidence="10" id="KW-0902">Two-component regulatory system</keyword>
<evidence type="ECO:0000256" key="9">
    <source>
        <dbReference type="ARBA" id="ARBA00022989"/>
    </source>
</evidence>
<dbReference type="PROSITE" id="PS50125">
    <property type="entry name" value="GUANYLATE_CYCLASE_2"/>
    <property type="match status" value="1"/>
</dbReference>
<dbReference type="CDD" id="cd12913">
    <property type="entry name" value="PDC1_MCP_like"/>
    <property type="match status" value="1"/>
</dbReference>
<evidence type="ECO:0000256" key="5">
    <source>
        <dbReference type="ARBA" id="ARBA00022692"/>
    </source>
</evidence>
<evidence type="ECO:0000256" key="1">
    <source>
        <dbReference type="ARBA" id="ARBA00004651"/>
    </source>
</evidence>
<dbReference type="InterPro" id="IPR033479">
    <property type="entry name" value="dCache_1"/>
</dbReference>
<dbReference type="SMART" id="SM00304">
    <property type="entry name" value="HAMP"/>
    <property type="match status" value="1"/>
</dbReference>
<dbReference type="Proteomes" id="UP001235303">
    <property type="component" value="Unassembled WGS sequence"/>
</dbReference>
<comment type="subcellular location">
    <subcellularLocation>
        <location evidence="1">Cell membrane</location>
        <topology evidence="1">Multi-pass membrane protein</topology>
    </subcellularLocation>
</comment>
<gene>
    <name evidence="18" type="ORF">PMG71_12835</name>
</gene>
<dbReference type="Pfam" id="PF00211">
    <property type="entry name" value="Guanylate_cyc"/>
    <property type="match status" value="1"/>
</dbReference>
<dbReference type="NCBIfam" id="TIGR00229">
    <property type="entry name" value="sensory_box"/>
    <property type="match status" value="2"/>
</dbReference>
<dbReference type="CDD" id="cd07302">
    <property type="entry name" value="CHD"/>
    <property type="match status" value="1"/>
</dbReference>
<keyword evidence="14" id="KW-0175">Coiled coil</keyword>
<evidence type="ECO:0000256" key="6">
    <source>
        <dbReference type="ARBA" id="ARBA00022741"/>
    </source>
</evidence>
<feature type="transmembrane region" description="Helical" evidence="15">
    <location>
        <begin position="347"/>
        <end position="369"/>
    </location>
</feature>
<keyword evidence="5 15" id="KW-0812">Transmembrane</keyword>
<dbReference type="Pfam" id="PF12860">
    <property type="entry name" value="PAS_7"/>
    <property type="match status" value="1"/>
</dbReference>
<evidence type="ECO:0000259" key="17">
    <source>
        <dbReference type="PROSITE" id="PS50885"/>
    </source>
</evidence>
<keyword evidence="8" id="KW-0067">ATP-binding</keyword>
<reference evidence="18 19" key="1">
    <citation type="submission" date="2023-01" db="EMBL/GenBank/DDBJ databases">
        <title>Novel diversity within Roseofilum (Cyanobacteria; Desertifilaceae) from marine benthic mats with descriptions of four novel species.</title>
        <authorList>
            <person name="Wang Y."/>
            <person name="Berthold D.E."/>
            <person name="Hu J."/>
            <person name="Lefler F.W."/>
            <person name="Laughinghouse H.D. IV."/>
        </authorList>
    </citation>
    <scope>NUCLEOTIDE SEQUENCE [LARGE SCALE GENOMIC DNA]</scope>
    <source>
        <strain evidence="18 19">BLCC-M154</strain>
    </source>
</reference>
<dbReference type="Gene3D" id="3.30.70.1230">
    <property type="entry name" value="Nucleotide cyclase"/>
    <property type="match status" value="1"/>
</dbReference>
<dbReference type="SUPFAM" id="SSF103190">
    <property type="entry name" value="Sensory domain-like"/>
    <property type="match status" value="1"/>
</dbReference>
<keyword evidence="7" id="KW-0418">Kinase</keyword>
<name>A0ABT7AW99_9CYAN</name>
<dbReference type="SUPFAM" id="SSF158472">
    <property type="entry name" value="HAMP domain-like"/>
    <property type="match status" value="1"/>
</dbReference>
<evidence type="ECO:0000256" key="2">
    <source>
        <dbReference type="ARBA" id="ARBA00022475"/>
    </source>
</evidence>
<feature type="domain" description="HAMP" evidence="17">
    <location>
        <begin position="367"/>
        <end position="419"/>
    </location>
</feature>
<dbReference type="PANTHER" id="PTHR11920:SF335">
    <property type="entry name" value="GUANYLATE CYCLASE"/>
    <property type="match status" value="1"/>
</dbReference>
<evidence type="ECO:0000256" key="15">
    <source>
        <dbReference type="SAM" id="Phobius"/>
    </source>
</evidence>
<evidence type="ECO:0000256" key="14">
    <source>
        <dbReference type="SAM" id="Coils"/>
    </source>
</evidence>
<dbReference type="Pfam" id="PF02743">
    <property type="entry name" value="dCache_1"/>
    <property type="match status" value="1"/>
</dbReference>
<organism evidence="18 19">
    <name type="scientific">Roseofilum acuticapitatum BLCC-M154</name>
    <dbReference type="NCBI Taxonomy" id="3022444"/>
    <lineage>
        <taxon>Bacteria</taxon>
        <taxon>Bacillati</taxon>
        <taxon>Cyanobacteriota</taxon>
        <taxon>Cyanophyceae</taxon>
        <taxon>Desertifilales</taxon>
        <taxon>Desertifilaceae</taxon>
        <taxon>Roseofilum</taxon>
        <taxon>Roseofilum acuticapitatum</taxon>
    </lineage>
</organism>
<feature type="transmembrane region" description="Helical" evidence="15">
    <location>
        <begin position="17"/>
        <end position="39"/>
    </location>
</feature>
<evidence type="ECO:0000256" key="11">
    <source>
        <dbReference type="ARBA" id="ARBA00023136"/>
    </source>
</evidence>
<evidence type="ECO:0000313" key="19">
    <source>
        <dbReference type="Proteomes" id="UP001235303"/>
    </source>
</evidence>
<keyword evidence="2" id="KW-1003">Cell membrane</keyword>
<keyword evidence="4" id="KW-0808">Transferase</keyword>
<dbReference type="SMART" id="SM00091">
    <property type="entry name" value="PAS"/>
    <property type="match status" value="2"/>
</dbReference>
<dbReference type="PROSITE" id="PS50885">
    <property type="entry name" value="HAMP"/>
    <property type="match status" value="1"/>
</dbReference>
<dbReference type="InterPro" id="IPR000014">
    <property type="entry name" value="PAS"/>
</dbReference>
<dbReference type="SUPFAM" id="SSF55073">
    <property type="entry name" value="Nucleotide cyclase"/>
    <property type="match status" value="1"/>
</dbReference>
<dbReference type="EMBL" id="JAQOSP010000087">
    <property type="protein sequence ID" value="MDJ1170318.1"/>
    <property type="molecule type" value="Genomic_DNA"/>
</dbReference>
<dbReference type="InterPro" id="IPR050401">
    <property type="entry name" value="Cyclic_nucleotide_synthase"/>
</dbReference>
<evidence type="ECO:0000259" key="16">
    <source>
        <dbReference type="PROSITE" id="PS50125"/>
    </source>
</evidence>
<feature type="coiled-coil region" evidence="14">
    <location>
        <begin position="411"/>
        <end position="445"/>
    </location>
</feature>
<proteinExistence type="inferred from homology"/>
<feature type="domain" description="Guanylate cyclase" evidence="16">
    <location>
        <begin position="724"/>
        <end position="851"/>
    </location>
</feature>
<keyword evidence="9 15" id="KW-1133">Transmembrane helix</keyword>
<dbReference type="PANTHER" id="PTHR11920">
    <property type="entry name" value="GUANYLYL CYCLASE"/>
    <property type="match status" value="1"/>
</dbReference>
<protein>
    <submittedName>
        <fullName evidence="18">Adenylate/guanylate cyclase domain-containing protein</fullName>
    </submittedName>
</protein>
<keyword evidence="6" id="KW-0547">Nucleotide-binding</keyword>
<evidence type="ECO:0000256" key="7">
    <source>
        <dbReference type="ARBA" id="ARBA00022777"/>
    </source>
</evidence>
<dbReference type="Pfam" id="PF00672">
    <property type="entry name" value="HAMP"/>
    <property type="match status" value="1"/>
</dbReference>
<dbReference type="PROSITE" id="PS00452">
    <property type="entry name" value="GUANYLATE_CYCLASE_1"/>
    <property type="match status" value="1"/>
</dbReference>
<comment type="similarity">
    <text evidence="13">Belongs to the adenylyl cyclase class-4/guanylyl cyclase family.</text>
</comment>